<dbReference type="EMBL" id="JAUSTZ010000007">
    <property type="protein sequence ID" value="MDQ0227089.1"/>
    <property type="molecule type" value="Genomic_DNA"/>
</dbReference>
<proteinExistence type="inferred from homology"/>
<comment type="catalytic activity">
    <reaction evidence="9">
        <text>adenosine + H2O + H(+) = inosine + NH4(+)</text>
        <dbReference type="Rhea" id="RHEA:24408"/>
        <dbReference type="ChEBI" id="CHEBI:15377"/>
        <dbReference type="ChEBI" id="CHEBI:15378"/>
        <dbReference type="ChEBI" id="CHEBI:16335"/>
        <dbReference type="ChEBI" id="CHEBI:17596"/>
        <dbReference type="ChEBI" id="CHEBI:28938"/>
        <dbReference type="EC" id="3.5.4.4"/>
    </reaction>
    <physiologicalReaction direction="left-to-right" evidence="9">
        <dbReference type="Rhea" id="RHEA:24409"/>
    </physiologicalReaction>
</comment>
<keyword evidence="5" id="KW-0808">Transferase</keyword>
<evidence type="ECO:0000256" key="7">
    <source>
        <dbReference type="ARBA" id="ARBA00022801"/>
    </source>
</evidence>
<dbReference type="InterPro" id="IPR003730">
    <property type="entry name" value="Cu_polyphenol_OxRdtase"/>
</dbReference>
<comment type="catalytic activity">
    <reaction evidence="10">
        <text>adenosine + phosphate = alpha-D-ribose 1-phosphate + adenine</text>
        <dbReference type="Rhea" id="RHEA:27642"/>
        <dbReference type="ChEBI" id="CHEBI:16335"/>
        <dbReference type="ChEBI" id="CHEBI:16708"/>
        <dbReference type="ChEBI" id="CHEBI:43474"/>
        <dbReference type="ChEBI" id="CHEBI:57720"/>
        <dbReference type="EC" id="2.4.2.1"/>
    </reaction>
    <physiologicalReaction direction="left-to-right" evidence="10">
        <dbReference type="Rhea" id="RHEA:27643"/>
    </physiologicalReaction>
</comment>
<evidence type="ECO:0000256" key="8">
    <source>
        <dbReference type="ARBA" id="ARBA00022833"/>
    </source>
</evidence>
<sequence>MISEPFQQNDKSFLTIEKWISKIKGLEVGFTTKLGGVSKNHYSSLNLGLHVQDDQNDCITNRKIISSKTSIPYENWVFAEQVHGNRIEAITERDRGRGLLSYEQGIPKCDGFYTHNPNIMLSLCFADCVPLYFLEPNRELIGLAHAGWKGTVKNIGGEMVKTWIDREGVNPSEIMAVIGPSIGGCCYIVDDKVITAIQELKLQEYPSPYVQISSNQYKLNLKQLNKNLLLESGIKEENIMVSRLCTCCEKELFFSHRRDDGKTGRMLSFIGINREA</sequence>
<protein>
    <recommendedName>
        <fullName evidence="12">Purine nucleoside phosphorylase</fullName>
    </recommendedName>
</protein>
<evidence type="ECO:0000256" key="4">
    <source>
        <dbReference type="ARBA" id="ARBA00007353"/>
    </source>
</evidence>
<comment type="catalytic activity">
    <reaction evidence="1">
        <text>inosine + phosphate = alpha-D-ribose 1-phosphate + hypoxanthine</text>
        <dbReference type="Rhea" id="RHEA:27646"/>
        <dbReference type="ChEBI" id="CHEBI:17368"/>
        <dbReference type="ChEBI" id="CHEBI:17596"/>
        <dbReference type="ChEBI" id="CHEBI:43474"/>
        <dbReference type="ChEBI" id="CHEBI:57720"/>
        <dbReference type="EC" id="2.4.2.1"/>
    </reaction>
    <physiologicalReaction direction="left-to-right" evidence="1">
        <dbReference type="Rhea" id="RHEA:27647"/>
    </physiologicalReaction>
</comment>
<dbReference type="Gene3D" id="3.60.140.10">
    <property type="entry name" value="CNF1/YfiH-like putative cysteine hydrolases"/>
    <property type="match status" value="1"/>
</dbReference>
<dbReference type="SUPFAM" id="SSF64438">
    <property type="entry name" value="CNF1/YfiH-like putative cysteine hydrolases"/>
    <property type="match status" value="1"/>
</dbReference>
<evidence type="ECO:0000313" key="14">
    <source>
        <dbReference type="Proteomes" id="UP001232245"/>
    </source>
</evidence>
<dbReference type="Proteomes" id="UP001232245">
    <property type="component" value="Unassembled WGS sequence"/>
</dbReference>
<dbReference type="CDD" id="cd16833">
    <property type="entry name" value="YfiH"/>
    <property type="match status" value="1"/>
</dbReference>
<evidence type="ECO:0000256" key="9">
    <source>
        <dbReference type="ARBA" id="ARBA00047989"/>
    </source>
</evidence>
<comment type="caution">
    <text evidence="13">The sequence shown here is derived from an EMBL/GenBank/DDBJ whole genome shotgun (WGS) entry which is preliminary data.</text>
</comment>
<comment type="catalytic activity">
    <reaction evidence="11">
        <text>S-methyl-5'-thioadenosine + phosphate = 5-(methylsulfanyl)-alpha-D-ribose 1-phosphate + adenine</text>
        <dbReference type="Rhea" id="RHEA:11852"/>
        <dbReference type="ChEBI" id="CHEBI:16708"/>
        <dbReference type="ChEBI" id="CHEBI:17509"/>
        <dbReference type="ChEBI" id="CHEBI:43474"/>
        <dbReference type="ChEBI" id="CHEBI:58533"/>
        <dbReference type="EC" id="2.4.2.28"/>
    </reaction>
    <physiologicalReaction direction="left-to-right" evidence="11">
        <dbReference type="Rhea" id="RHEA:11853"/>
    </physiologicalReaction>
</comment>
<keyword evidence="8" id="KW-0862">Zinc</keyword>
<dbReference type="InterPro" id="IPR011324">
    <property type="entry name" value="Cytotoxic_necrot_fac-like_cat"/>
</dbReference>
<organism evidence="13 14">
    <name type="scientific">Metabacillus niabensis</name>
    <dbReference type="NCBI Taxonomy" id="324854"/>
    <lineage>
        <taxon>Bacteria</taxon>
        <taxon>Bacillati</taxon>
        <taxon>Bacillota</taxon>
        <taxon>Bacilli</taxon>
        <taxon>Bacillales</taxon>
        <taxon>Bacillaceae</taxon>
        <taxon>Metabacillus</taxon>
    </lineage>
</organism>
<dbReference type="NCBIfam" id="TIGR00726">
    <property type="entry name" value="peptidoglycan editing factor PgeF"/>
    <property type="match status" value="1"/>
</dbReference>
<dbReference type="InterPro" id="IPR038371">
    <property type="entry name" value="Cu_polyphenol_OxRdtase_sf"/>
</dbReference>
<evidence type="ECO:0000256" key="2">
    <source>
        <dbReference type="ARBA" id="ARBA00001947"/>
    </source>
</evidence>
<evidence type="ECO:0000313" key="13">
    <source>
        <dbReference type="EMBL" id="MDQ0227089.1"/>
    </source>
</evidence>
<keyword evidence="7" id="KW-0378">Hydrolase</keyword>
<evidence type="ECO:0000256" key="6">
    <source>
        <dbReference type="ARBA" id="ARBA00022723"/>
    </source>
</evidence>
<evidence type="ECO:0000256" key="11">
    <source>
        <dbReference type="ARBA" id="ARBA00049893"/>
    </source>
</evidence>
<evidence type="ECO:0000256" key="12">
    <source>
        <dbReference type="RuleBase" id="RU361274"/>
    </source>
</evidence>
<evidence type="ECO:0000256" key="5">
    <source>
        <dbReference type="ARBA" id="ARBA00022679"/>
    </source>
</evidence>
<gene>
    <name evidence="13" type="ORF">J2S02_003434</name>
</gene>
<evidence type="ECO:0000256" key="3">
    <source>
        <dbReference type="ARBA" id="ARBA00003215"/>
    </source>
</evidence>
<comment type="cofactor">
    <cofactor evidence="2">
        <name>Zn(2+)</name>
        <dbReference type="ChEBI" id="CHEBI:29105"/>
    </cofactor>
</comment>
<keyword evidence="6" id="KW-0479">Metal-binding</keyword>
<dbReference type="PANTHER" id="PTHR30616">
    <property type="entry name" value="UNCHARACTERIZED PROTEIN YFIH"/>
    <property type="match status" value="1"/>
</dbReference>
<accession>A0ABT9Z549</accession>
<comment type="function">
    <text evidence="3">Purine nucleoside enzyme that catalyzes the phosphorolysis of adenosine and inosine nucleosides, yielding D-ribose 1-phosphate and the respective free bases, adenine and hypoxanthine. Also catalyzes the phosphorolysis of S-methyl-5'-thioadenosine into adenine and S-methyl-5-thio-alpha-D-ribose 1-phosphate. Also has adenosine deaminase activity.</text>
</comment>
<reference evidence="13 14" key="1">
    <citation type="submission" date="2023-07" db="EMBL/GenBank/DDBJ databases">
        <title>Genomic Encyclopedia of Type Strains, Phase IV (KMG-IV): sequencing the most valuable type-strain genomes for metagenomic binning, comparative biology and taxonomic classification.</title>
        <authorList>
            <person name="Goeker M."/>
        </authorList>
    </citation>
    <scope>NUCLEOTIDE SEQUENCE [LARGE SCALE GENOMIC DNA]</scope>
    <source>
        <strain evidence="13 14">DSM 17723</strain>
    </source>
</reference>
<evidence type="ECO:0000256" key="10">
    <source>
        <dbReference type="ARBA" id="ARBA00048968"/>
    </source>
</evidence>
<keyword evidence="14" id="KW-1185">Reference proteome</keyword>
<dbReference type="RefSeq" id="WP_174880780.1">
    <property type="nucleotide sequence ID" value="NZ_CADEPK010000248.1"/>
</dbReference>
<dbReference type="Pfam" id="PF02578">
    <property type="entry name" value="Cu-oxidase_4"/>
    <property type="match status" value="1"/>
</dbReference>
<name>A0ABT9Z549_9BACI</name>
<dbReference type="PANTHER" id="PTHR30616:SF2">
    <property type="entry name" value="PURINE NUCLEOSIDE PHOSPHORYLASE LACC1"/>
    <property type="match status" value="1"/>
</dbReference>
<comment type="similarity">
    <text evidence="4 12">Belongs to the purine nucleoside phosphorylase YfiH/LACC1 family.</text>
</comment>
<evidence type="ECO:0000256" key="1">
    <source>
        <dbReference type="ARBA" id="ARBA00000553"/>
    </source>
</evidence>